<feature type="signal peptide" evidence="2">
    <location>
        <begin position="1"/>
        <end position="32"/>
    </location>
</feature>
<protein>
    <submittedName>
        <fullName evidence="3">16995_t:CDS:1</fullName>
    </submittedName>
</protein>
<proteinExistence type="predicted"/>
<feature type="compositionally biased region" description="Basic and acidic residues" evidence="1">
    <location>
        <begin position="286"/>
        <end position="296"/>
    </location>
</feature>
<keyword evidence="4" id="KW-1185">Reference proteome</keyword>
<comment type="caution">
    <text evidence="3">The sequence shown here is derived from an EMBL/GenBank/DDBJ whole genome shotgun (WGS) entry which is preliminary data.</text>
</comment>
<reference evidence="3" key="1">
    <citation type="submission" date="2021-06" db="EMBL/GenBank/DDBJ databases">
        <authorList>
            <person name="Kallberg Y."/>
            <person name="Tangrot J."/>
            <person name="Rosling A."/>
        </authorList>
    </citation>
    <scope>NUCLEOTIDE SEQUENCE</scope>
    <source>
        <strain evidence="3">IN212</strain>
    </source>
</reference>
<gene>
    <name evidence="3" type="ORF">RFULGI_LOCUS9939</name>
</gene>
<dbReference type="Proteomes" id="UP000789396">
    <property type="component" value="Unassembled WGS sequence"/>
</dbReference>
<evidence type="ECO:0000256" key="2">
    <source>
        <dbReference type="SAM" id="SignalP"/>
    </source>
</evidence>
<accession>A0A9N9EWB6</accession>
<feature type="region of interest" description="Disordered" evidence="1">
    <location>
        <begin position="257"/>
        <end position="296"/>
    </location>
</feature>
<feature type="chain" id="PRO_5040299302" evidence="2">
    <location>
        <begin position="33"/>
        <end position="296"/>
    </location>
</feature>
<sequence length="296" mass="33773">MKIYNISRSRKMVSYALLLVVVISVKNSPSCSQGLAKYKLTRELSQTIKFKYFFPTNQPYQTFANGDIIFISGKYIVENSEPCFTIAYVSIVDNKNPNREFDMSDVPITIPIAYTLIYLLWCETVEYNSPNIKMDMTIIYPHKSPRFKYLGDLGSNIKLRSSYVISGLFKFSKSGKMMIEATDIDYLKTSTISINQSESLSSITANGSSIIDIIDDDIESIAIQKLQKPPGSYETSKNPLNTDIKIDQYCDRKKNHTTIDNYQSDEIQSDNENNDEKPINSVDDETFQKTEESEEE</sequence>
<name>A0A9N9EWB6_9GLOM</name>
<evidence type="ECO:0000313" key="3">
    <source>
        <dbReference type="EMBL" id="CAG8689587.1"/>
    </source>
</evidence>
<dbReference type="AlphaFoldDB" id="A0A9N9EWB6"/>
<organism evidence="3 4">
    <name type="scientific">Racocetra fulgida</name>
    <dbReference type="NCBI Taxonomy" id="60492"/>
    <lineage>
        <taxon>Eukaryota</taxon>
        <taxon>Fungi</taxon>
        <taxon>Fungi incertae sedis</taxon>
        <taxon>Mucoromycota</taxon>
        <taxon>Glomeromycotina</taxon>
        <taxon>Glomeromycetes</taxon>
        <taxon>Diversisporales</taxon>
        <taxon>Gigasporaceae</taxon>
        <taxon>Racocetra</taxon>
    </lineage>
</organism>
<dbReference type="OrthoDB" id="2391309at2759"/>
<evidence type="ECO:0000313" key="4">
    <source>
        <dbReference type="Proteomes" id="UP000789396"/>
    </source>
</evidence>
<dbReference type="EMBL" id="CAJVPZ010018675">
    <property type="protein sequence ID" value="CAG8689587.1"/>
    <property type="molecule type" value="Genomic_DNA"/>
</dbReference>
<evidence type="ECO:0000256" key="1">
    <source>
        <dbReference type="SAM" id="MobiDB-lite"/>
    </source>
</evidence>
<feature type="non-terminal residue" evidence="3">
    <location>
        <position position="1"/>
    </location>
</feature>
<keyword evidence="2" id="KW-0732">Signal</keyword>